<protein>
    <submittedName>
        <fullName evidence="2">Uncharacterized protein</fullName>
    </submittedName>
</protein>
<name>A0A0C3ATS9_SERVB</name>
<gene>
    <name evidence="2" type="ORF">M408DRAFT_24017</name>
</gene>
<dbReference type="HOGENOM" id="CLU_1887025_0_0_1"/>
<dbReference type="AlphaFoldDB" id="A0A0C3ATS9"/>
<evidence type="ECO:0000256" key="1">
    <source>
        <dbReference type="SAM" id="MobiDB-lite"/>
    </source>
</evidence>
<evidence type="ECO:0000313" key="3">
    <source>
        <dbReference type="Proteomes" id="UP000054097"/>
    </source>
</evidence>
<reference evidence="3" key="2">
    <citation type="submission" date="2015-01" db="EMBL/GenBank/DDBJ databases">
        <title>Evolutionary Origins and Diversification of the Mycorrhizal Mutualists.</title>
        <authorList>
            <consortium name="DOE Joint Genome Institute"/>
            <consortium name="Mycorrhizal Genomics Consortium"/>
            <person name="Kohler A."/>
            <person name="Kuo A."/>
            <person name="Nagy L.G."/>
            <person name="Floudas D."/>
            <person name="Copeland A."/>
            <person name="Barry K.W."/>
            <person name="Cichocki N."/>
            <person name="Veneault-Fourrey C."/>
            <person name="LaButti K."/>
            <person name="Lindquist E.A."/>
            <person name="Lipzen A."/>
            <person name="Lundell T."/>
            <person name="Morin E."/>
            <person name="Murat C."/>
            <person name="Riley R."/>
            <person name="Ohm R."/>
            <person name="Sun H."/>
            <person name="Tunlid A."/>
            <person name="Henrissat B."/>
            <person name="Grigoriev I.V."/>
            <person name="Hibbett D.S."/>
            <person name="Martin F."/>
        </authorList>
    </citation>
    <scope>NUCLEOTIDE SEQUENCE [LARGE SCALE GENOMIC DNA]</scope>
    <source>
        <strain evidence="3">MAFF 305830</strain>
    </source>
</reference>
<organism evidence="2 3">
    <name type="scientific">Serendipita vermifera MAFF 305830</name>
    <dbReference type="NCBI Taxonomy" id="933852"/>
    <lineage>
        <taxon>Eukaryota</taxon>
        <taxon>Fungi</taxon>
        <taxon>Dikarya</taxon>
        <taxon>Basidiomycota</taxon>
        <taxon>Agaricomycotina</taxon>
        <taxon>Agaricomycetes</taxon>
        <taxon>Sebacinales</taxon>
        <taxon>Serendipitaceae</taxon>
        <taxon>Serendipita</taxon>
    </lineage>
</organism>
<accession>A0A0C3ATS9</accession>
<keyword evidence="3" id="KW-1185">Reference proteome</keyword>
<dbReference type="Proteomes" id="UP000054097">
    <property type="component" value="Unassembled WGS sequence"/>
</dbReference>
<dbReference type="EMBL" id="KN824295">
    <property type="protein sequence ID" value="KIM27975.1"/>
    <property type="molecule type" value="Genomic_DNA"/>
</dbReference>
<sequence length="135" mass="15499">MDEAREVIISHDVIWDEKSFVYPPKVVRLLHPSYYSHPPALVPFLHYLLCQLYVLHLGHLLHPMTSLAAPRRGQCQRYHPKEFCEVPPWFLIGLLHPYASSPDPESDHSSDEESDDPIAMNAIADMEQAPLSWDS</sequence>
<proteinExistence type="predicted"/>
<reference evidence="2 3" key="1">
    <citation type="submission" date="2014-04" db="EMBL/GenBank/DDBJ databases">
        <authorList>
            <consortium name="DOE Joint Genome Institute"/>
            <person name="Kuo A."/>
            <person name="Zuccaro A."/>
            <person name="Kohler A."/>
            <person name="Nagy L.G."/>
            <person name="Floudas D."/>
            <person name="Copeland A."/>
            <person name="Barry K.W."/>
            <person name="Cichocki N."/>
            <person name="Veneault-Fourrey C."/>
            <person name="LaButti K."/>
            <person name="Lindquist E.A."/>
            <person name="Lipzen A."/>
            <person name="Lundell T."/>
            <person name="Morin E."/>
            <person name="Murat C."/>
            <person name="Sun H."/>
            <person name="Tunlid A."/>
            <person name="Henrissat B."/>
            <person name="Grigoriev I.V."/>
            <person name="Hibbett D.S."/>
            <person name="Martin F."/>
            <person name="Nordberg H.P."/>
            <person name="Cantor M.N."/>
            <person name="Hua S.X."/>
        </authorList>
    </citation>
    <scope>NUCLEOTIDE SEQUENCE [LARGE SCALE GENOMIC DNA]</scope>
    <source>
        <strain evidence="2 3">MAFF 305830</strain>
    </source>
</reference>
<evidence type="ECO:0000313" key="2">
    <source>
        <dbReference type="EMBL" id="KIM27975.1"/>
    </source>
</evidence>
<feature type="region of interest" description="Disordered" evidence="1">
    <location>
        <begin position="100"/>
        <end position="121"/>
    </location>
</feature>